<evidence type="ECO:0000259" key="8">
    <source>
        <dbReference type="SMART" id="SM00382"/>
    </source>
</evidence>
<dbReference type="RefSeq" id="WP_386752744.1">
    <property type="nucleotide sequence ID" value="NZ_JBHSNM010000001.1"/>
</dbReference>
<comment type="subcellular location">
    <subcellularLocation>
        <location evidence="1">Cell membrane</location>
        <topology evidence="1">Peripheral membrane protein</topology>
        <orientation evidence="1">Cytoplasmic side</orientation>
    </subcellularLocation>
</comment>
<comment type="similarity">
    <text evidence="2">Belongs to the GTP-binding SRP family.</text>
</comment>
<dbReference type="SMART" id="SM00962">
    <property type="entry name" value="SRP54"/>
    <property type="match status" value="1"/>
</dbReference>
<keyword evidence="5" id="KW-0472">Membrane</keyword>
<evidence type="ECO:0000256" key="3">
    <source>
        <dbReference type="ARBA" id="ARBA00022741"/>
    </source>
</evidence>
<dbReference type="InterPro" id="IPR020006">
    <property type="entry name" value="FlhF"/>
</dbReference>
<feature type="region of interest" description="Disordered" evidence="7">
    <location>
        <begin position="167"/>
        <end position="186"/>
    </location>
</feature>
<keyword evidence="11" id="KW-1185">Reference proteome</keyword>
<dbReference type="PANTHER" id="PTHR43134:SF3">
    <property type="entry name" value="FLAGELLAR BIOSYNTHESIS PROTEIN FLHF"/>
    <property type="match status" value="1"/>
</dbReference>
<reference evidence="11" key="1">
    <citation type="journal article" date="2019" name="Int. J. Syst. Evol. Microbiol.">
        <title>The Global Catalogue of Microorganisms (GCM) 10K type strain sequencing project: providing services to taxonomists for standard genome sequencing and annotation.</title>
        <authorList>
            <consortium name="The Broad Institute Genomics Platform"/>
            <consortium name="The Broad Institute Genome Sequencing Center for Infectious Disease"/>
            <person name="Wu L."/>
            <person name="Ma J."/>
        </authorList>
    </citation>
    <scope>NUCLEOTIDE SEQUENCE [LARGE SCALE GENOMIC DNA]</scope>
    <source>
        <strain evidence="11">KACC 11407</strain>
    </source>
</reference>
<dbReference type="Proteomes" id="UP001596036">
    <property type="component" value="Unassembled WGS sequence"/>
</dbReference>
<evidence type="ECO:0000256" key="4">
    <source>
        <dbReference type="ARBA" id="ARBA00023134"/>
    </source>
</evidence>
<dbReference type="EMBL" id="JBHSNM010000001">
    <property type="protein sequence ID" value="MFC5568964.1"/>
    <property type="molecule type" value="Genomic_DNA"/>
</dbReference>
<dbReference type="InterPro" id="IPR003593">
    <property type="entry name" value="AAA+_ATPase"/>
</dbReference>
<keyword evidence="10" id="KW-0966">Cell projection</keyword>
<dbReference type="SUPFAM" id="SSF52540">
    <property type="entry name" value="P-loop containing nucleoside triphosphate hydrolases"/>
    <property type="match status" value="1"/>
</dbReference>
<keyword evidence="10" id="KW-0969">Cilium</keyword>
<feature type="domain" description="SRP54-type proteins GTP-binding" evidence="9">
    <location>
        <begin position="393"/>
        <end position="584"/>
    </location>
</feature>
<organism evidence="10 11">
    <name type="scientific">Lysobacter yangpyeongensis</name>
    <dbReference type="NCBI Taxonomy" id="346182"/>
    <lineage>
        <taxon>Bacteria</taxon>
        <taxon>Pseudomonadati</taxon>
        <taxon>Pseudomonadota</taxon>
        <taxon>Gammaproteobacteria</taxon>
        <taxon>Lysobacterales</taxon>
        <taxon>Lysobacteraceae</taxon>
        <taxon>Lysobacter</taxon>
    </lineage>
</organism>
<dbReference type="SMART" id="SM00382">
    <property type="entry name" value="AAA"/>
    <property type="match status" value="1"/>
</dbReference>
<evidence type="ECO:0000256" key="2">
    <source>
        <dbReference type="ARBA" id="ARBA00008531"/>
    </source>
</evidence>
<comment type="caution">
    <text evidence="10">The sequence shown here is derived from an EMBL/GenBank/DDBJ whole genome shotgun (WGS) entry which is preliminary data.</text>
</comment>
<name>A0ABW0SJ50_9GAMM</name>
<dbReference type="Pfam" id="PF00448">
    <property type="entry name" value="SRP54"/>
    <property type="match status" value="1"/>
</dbReference>
<evidence type="ECO:0000256" key="5">
    <source>
        <dbReference type="ARBA" id="ARBA00023136"/>
    </source>
</evidence>
<keyword evidence="4" id="KW-0342">GTP-binding</keyword>
<evidence type="ECO:0000256" key="1">
    <source>
        <dbReference type="ARBA" id="ARBA00004413"/>
    </source>
</evidence>
<dbReference type="InterPro" id="IPR000897">
    <property type="entry name" value="SRP54_GTPase_dom"/>
</dbReference>
<gene>
    <name evidence="10" type="primary">flhF</name>
    <name evidence="10" type="ORF">ACFPN1_02655</name>
</gene>
<dbReference type="NCBIfam" id="TIGR03499">
    <property type="entry name" value="FlhF"/>
    <property type="match status" value="1"/>
</dbReference>
<protein>
    <recommendedName>
        <fullName evidence="6">Flagellar biosynthesis protein FlhF</fullName>
    </recommendedName>
</protein>
<evidence type="ECO:0000259" key="9">
    <source>
        <dbReference type="SMART" id="SM00962"/>
    </source>
</evidence>
<evidence type="ECO:0000313" key="11">
    <source>
        <dbReference type="Proteomes" id="UP001596036"/>
    </source>
</evidence>
<sequence>MRIKRFTAPDMRTALRMVREEQGPDAVILSNRATDDGIEIVAATDYDEALAAQALRAAVPGLDTFAPATVVNVSSRAMAAQSANAPANTLANAPVETRAPAGARQASEPAAEPAIAAAVAAPAFAATNVRESVAPRESLITRARAIFRIGDGPDAGEGPTLAELTAASVPQSAPATAAPRRADSGSRFEEMVAAFNPPTATPAAPAQETPGVDATPACAESEAARCESNITADTRSIEATSSAIRDAALVAPAESDADYLIALATGIATPAADTAGTVAPVEAVASSSRTLHAVAGDKAETDPSILAMRRELATMRQLMERQMEQLSLERLRGSPARAAAFETLLALGCDPAIAQSVAAELDPRLPPADMLDPMVAGLLRTLDIAHSEPIDEGGVIALVGPTGAGKTTTAAKLAARFAARHRARDVAMVSIDRERTGAREQLHALGRRLGVTVCDAENSDGLGRALDQLVDYPLVLVDTAGYGVRDRALLRQILWLRSSSRLRSLLVLPANANPHDLGDIARRYRPAAPEGVVLTKLDESGRLGASLSVLAQHQLTLAYTCGGQRVPEDLEAATAEGLGEVLCEQVQELRAGEEHLAQKQAAPKLALEKSPGAAVNPLDLEDRHAFA</sequence>
<dbReference type="InterPro" id="IPR027417">
    <property type="entry name" value="P-loop_NTPase"/>
</dbReference>
<proteinExistence type="inferred from homology"/>
<dbReference type="Gene3D" id="3.40.50.300">
    <property type="entry name" value="P-loop containing nucleotide triphosphate hydrolases"/>
    <property type="match status" value="1"/>
</dbReference>
<feature type="domain" description="AAA+ ATPase" evidence="8">
    <location>
        <begin position="392"/>
        <end position="538"/>
    </location>
</feature>
<evidence type="ECO:0000313" key="10">
    <source>
        <dbReference type="EMBL" id="MFC5568964.1"/>
    </source>
</evidence>
<dbReference type="PANTHER" id="PTHR43134">
    <property type="entry name" value="SIGNAL RECOGNITION PARTICLE RECEPTOR SUBUNIT ALPHA"/>
    <property type="match status" value="1"/>
</dbReference>
<keyword evidence="3" id="KW-0547">Nucleotide-binding</keyword>
<accession>A0ABW0SJ50</accession>
<evidence type="ECO:0000256" key="6">
    <source>
        <dbReference type="NCBIfam" id="TIGR03499"/>
    </source>
</evidence>
<keyword evidence="10" id="KW-0282">Flagellum</keyword>
<evidence type="ECO:0000256" key="7">
    <source>
        <dbReference type="SAM" id="MobiDB-lite"/>
    </source>
</evidence>